<name>A0A4Q9KNG6_PROTD</name>
<proteinExistence type="predicted"/>
<dbReference type="EMBL" id="SDMR01000002">
    <property type="protein sequence ID" value="TBT96014.1"/>
    <property type="molecule type" value="Genomic_DNA"/>
</dbReference>
<feature type="transmembrane region" description="Helical" evidence="1">
    <location>
        <begin position="109"/>
        <end position="128"/>
    </location>
</feature>
<evidence type="ECO:0000313" key="3">
    <source>
        <dbReference type="Proteomes" id="UP000291933"/>
    </source>
</evidence>
<evidence type="ECO:0008006" key="4">
    <source>
        <dbReference type="Google" id="ProtNLM"/>
    </source>
</evidence>
<feature type="transmembrane region" description="Helical" evidence="1">
    <location>
        <begin position="283"/>
        <end position="316"/>
    </location>
</feature>
<comment type="caution">
    <text evidence="2">The sequence shown here is derived from an EMBL/GenBank/DDBJ whole genome shotgun (WGS) entry which is preliminary data.</text>
</comment>
<dbReference type="RefSeq" id="WP_131171129.1">
    <property type="nucleotide sequence ID" value="NZ_FXTL01000002.1"/>
</dbReference>
<organism evidence="2 3">
    <name type="scientific">Propioniciclava tarda</name>
    <dbReference type="NCBI Taxonomy" id="433330"/>
    <lineage>
        <taxon>Bacteria</taxon>
        <taxon>Bacillati</taxon>
        <taxon>Actinomycetota</taxon>
        <taxon>Actinomycetes</taxon>
        <taxon>Propionibacteriales</taxon>
        <taxon>Propionibacteriaceae</taxon>
        <taxon>Propioniciclava</taxon>
    </lineage>
</organism>
<keyword evidence="1" id="KW-0812">Transmembrane</keyword>
<feature type="transmembrane region" description="Helical" evidence="1">
    <location>
        <begin position="199"/>
        <end position="220"/>
    </location>
</feature>
<evidence type="ECO:0000313" key="2">
    <source>
        <dbReference type="EMBL" id="TBT96014.1"/>
    </source>
</evidence>
<keyword evidence="1" id="KW-1133">Transmembrane helix</keyword>
<dbReference type="AlphaFoldDB" id="A0A4Q9KNG6"/>
<feature type="transmembrane region" description="Helical" evidence="1">
    <location>
        <begin position="445"/>
        <end position="467"/>
    </location>
</feature>
<keyword evidence="1" id="KW-0472">Membrane</keyword>
<keyword evidence="3" id="KW-1185">Reference proteome</keyword>
<dbReference type="OrthoDB" id="4915237at2"/>
<feature type="transmembrane region" description="Helical" evidence="1">
    <location>
        <begin position="479"/>
        <end position="501"/>
    </location>
</feature>
<sequence length="640" mass="67956">MPTSHSIVPRAVLAVVLVGALVACFAWPVAAVVLGAVVVVALVPTSSSLSGRVGVVALLWLSWSQFAYRLPWPADWPPRQAVAWTLAVVLVLGWRLWRPTGLREALPRWDAAASALLVLAGVLVWWFWPWQGDATHVLVRLLLGWDNSGHFAMVEQLRLPHQDAATAFAGYPRGFHALVASLMELASGAPGSVASEVVAYAYGSLAVLAAALLMVTAWVLSSDIFRRRPLLLAPALATLITVYLQLEDAAQIPFYGFGNFGEAAALAGVAALLPLGWGRRDDVWRWFLLGSAAAGIVGTWPLLLAVCVPVPFAVWLGRRRDEPGCLKRLLLTMPVGVLPAVLAFLNQPSPAQAVASGTASASLWDRIDTFVLLDGAISTNSKDWPIVFAAAAVAAPVALLVWSRARRVNIGALGYLWLAPALALVASGAMLAYEQVRVGESRYYGVKVLCATTILAVGVAVVAVAELADRFGLLERLKAGVRVAVVASATVVMLCCAGTPVRLAPLPMSPGGSLRALSASAGPDGRRPIALAVLAACEAIDGRRGEYYLLLNGVSREDHVRAGVWIISCGMNWDSDQSPTLRVLLPDTIDKGGRTPVDVSVEARAILAQRPQAAIIVTAGDALRARSRLTPQQQVRVLLI</sequence>
<feature type="transmembrane region" description="Helical" evidence="1">
    <location>
        <begin position="384"/>
        <end position="402"/>
    </location>
</feature>
<dbReference type="Proteomes" id="UP000291933">
    <property type="component" value="Unassembled WGS sequence"/>
</dbReference>
<feature type="transmembrane region" description="Helical" evidence="1">
    <location>
        <begin position="328"/>
        <end position="345"/>
    </location>
</feature>
<protein>
    <recommendedName>
        <fullName evidence="4">Glycosyltransferase RgtA/B/C/D-like domain-containing protein</fullName>
    </recommendedName>
</protein>
<evidence type="ECO:0000256" key="1">
    <source>
        <dbReference type="SAM" id="Phobius"/>
    </source>
</evidence>
<feature type="transmembrane region" description="Helical" evidence="1">
    <location>
        <begin position="414"/>
        <end position="433"/>
    </location>
</feature>
<feature type="transmembrane region" description="Helical" evidence="1">
    <location>
        <begin position="12"/>
        <end position="42"/>
    </location>
</feature>
<accession>A0A4Q9KNG6</accession>
<gene>
    <name evidence="2" type="ORF">ET996_03355</name>
</gene>
<reference evidence="2 3" key="1">
    <citation type="submission" date="2019-01" db="EMBL/GenBank/DDBJ databases">
        <title>Lactibacter flavus gen. nov., sp. nov., a novel bacterium of the family Propionibacteriaceae isolated from raw milk and dairy products.</title>
        <authorList>
            <person name="Huptas C."/>
            <person name="Wenning M."/>
            <person name="Breitenwieser F."/>
            <person name="Doll E."/>
            <person name="Von Neubeck M."/>
            <person name="Busse H.-J."/>
            <person name="Scherer S."/>
        </authorList>
    </citation>
    <scope>NUCLEOTIDE SEQUENCE [LARGE SCALE GENOMIC DNA]</scope>
    <source>
        <strain evidence="2 3">DSM 22130</strain>
    </source>
</reference>
<feature type="transmembrane region" description="Helical" evidence="1">
    <location>
        <begin position="80"/>
        <end position="97"/>
    </location>
</feature>